<gene>
    <name evidence="2" type="ORF">ISF6_3928</name>
</gene>
<dbReference type="AlphaFoldDB" id="A0A0K8NV65"/>
<reference evidence="2 3" key="2">
    <citation type="journal article" date="2016" name="Science">
        <title>A bacterium that degrades and assimilates poly(ethylene terephthalate).</title>
        <authorList>
            <person name="Yoshida S."/>
            <person name="Hiraga K."/>
            <person name="Takehana T."/>
            <person name="Taniguchi I."/>
            <person name="Yamaji H."/>
            <person name="Maeda Y."/>
            <person name="Toyohara K."/>
            <person name="Miyamoto K."/>
            <person name="Kimura Y."/>
            <person name="Oda K."/>
        </authorList>
    </citation>
    <scope>NUCLEOTIDE SEQUENCE [LARGE SCALE GENOMIC DNA]</scope>
    <source>
        <strain evidence="3">NBRC 110686 / TISTR 2288 / 201-F6</strain>
    </source>
</reference>
<dbReference type="PANTHER" id="PTHR30373">
    <property type="entry name" value="UPF0603 PROTEIN YGCG"/>
    <property type="match status" value="1"/>
</dbReference>
<dbReference type="PANTHER" id="PTHR30373:SF8">
    <property type="entry name" value="BLL7265 PROTEIN"/>
    <property type="match status" value="1"/>
</dbReference>
<keyword evidence="3" id="KW-1185">Reference proteome</keyword>
<dbReference type="STRING" id="1547922.ISF6_3928"/>
<protein>
    <recommendedName>
        <fullName evidence="1">TPM domain-containing protein</fullName>
    </recommendedName>
</protein>
<sequence length="165" mass="17893">MDLARLLHHLATTSARVRRAFPASALRSIEQAIAASEATHAGELRFVVEGALDGLPLLRGQTARERAIELFARLHVWDTEHNTGVLIYVLLADRRVEIVADRGIHARAGAEAWSAICRGMEAHFGAGDFGRGAVQGIEAVTQLVTRHFPPAPGDRNELPDAPLLL</sequence>
<evidence type="ECO:0000313" key="2">
    <source>
        <dbReference type="EMBL" id="GAP34149.1"/>
    </source>
</evidence>
<comment type="caution">
    <text evidence="2">The sequence shown here is derived from an EMBL/GenBank/DDBJ whole genome shotgun (WGS) entry which is preliminary data.</text>
</comment>
<dbReference type="Pfam" id="PF04536">
    <property type="entry name" value="TPM_phosphatase"/>
    <property type="match status" value="1"/>
</dbReference>
<dbReference type="Proteomes" id="UP000037660">
    <property type="component" value="Unassembled WGS sequence"/>
</dbReference>
<dbReference type="RefSeq" id="WP_054018284.1">
    <property type="nucleotide sequence ID" value="NZ_BBYR01000006.1"/>
</dbReference>
<dbReference type="InterPro" id="IPR007621">
    <property type="entry name" value="TPM_dom"/>
</dbReference>
<dbReference type="Gene3D" id="3.10.310.50">
    <property type="match status" value="1"/>
</dbReference>
<feature type="domain" description="TPM" evidence="1">
    <location>
        <begin position="24"/>
        <end position="142"/>
    </location>
</feature>
<dbReference type="OrthoDB" id="5683663at2"/>
<accession>A0A0K8NV65</accession>
<dbReference type="EMBL" id="BBYR01000006">
    <property type="protein sequence ID" value="GAP34149.1"/>
    <property type="molecule type" value="Genomic_DNA"/>
</dbReference>
<proteinExistence type="predicted"/>
<organism evidence="2 3">
    <name type="scientific">Piscinibacter sakaiensis</name>
    <name type="common">Ideonella sakaiensis</name>
    <dbReference type="NCBI Taxonomy" id="1547922"/>
    <lineage>
        <taxon>Bacteria</taxon>
        <taxon>Pseudomonadati</taxon>
        <taxon>Pseudomonadota</taxon>
        <taxon>Betaproteobacteria</taxon>
        <taxon>Burkholderiales</taxon>
        <taxon>Sphaerotilaceae</taxon>
        <taxon>Piscinibacter</taxon>
    </lineage>
</organism>
<evidence type="ECO:0000259" key="1">
    <source>
        <dbReference type="Pfam" id="PF04536"/>
    </source>
</evidence>
<name>A0A0K8NV65_PISS1</name>
<reference evidence="3" key="1">
    <citation type="submission" date="2015-07" db="EMBL/GenBank/DDBJ databases">
        <title>Discovery of a poly(ethylene terephthalate assimilation.</title>
        <authorList>
            <person name="Yoshida S."/>
            <person name="Hiraga K."/>
            <person name="Takehana T."/>
            <person name="Taniguchi I."/>
            <person name="Yamaji H."/>
            <person name="Maeda Y."/>
            <person name="Toyohara K."/>
            <person name="Miyamoto K."/>
            <person name="Kimura Y."/>
            <person name="Oda K."/>
        </authorList>
    </citation>
    <scope>NUCLEOTIDE SEQUENCE [LARGE SCALE GENOMIC DNA]</scope>
    <source>
        <strain evidence="3">NBRC 110686 / TISTR 2288 / 201-F6</strain>
    </source>
</reference>
<evidence type="ECO:0000313" key="3">
    <source>
        <dbReference type="Proteomes" id="UP000037660"/>
    </source>
</evidence>